<dbReference type="NCBIfam" id="TIGR00932">
    <property type="entry name" value="2a37"/>
    <property type="match status" value="1"/>
</dbReference>
<accession>A0A512M9Z0</accession>
<gene>
    <name evidence="13" type="ORF">BGE01nite_28510</name>
</gene>
<feature type="domain" description="RCK N-terminal" evidence="12">
    <location>
        <begin position="414"/>
        <end position="536"/>
    </location>
</feature>
<evidence type="ECO:0000256" key="5">
    <source>
        <dbReference type="ARBA" id="ARBA00022538"/>
    </source>
</evidence>
<keyword evidence="6 11" id="KW-0812">Transmembrane</keyword>
<feature type="transmembrane region" description="Helical" evidence="11">
    <location>
        <begin position="55"/>
        <end position="74"/>
    </location>
</feature>
<feature type="transmembrane region" description="Helical" evidence="11">
    <location>
        <begin position="31"/>
        <end position="49"/>
    </location>
</feature>
<feature type="transmembrane region" description="Helical" evidence="11">
    <location>
        <begin position="231"/>
        <end position="264"/>
    </location>
</feature>
<dbReference type="Gene3D" id="1.20.1530.20">
    <property type="match status" value="1"/>
</dbReference>
<keyword evidence="10 11" id="KW-0472">Membrane</keyword>
<dbReference type="InterPro" id="IPR003148">
    <property type="entry name" value="RCK_N"/>
</dbReference>
<keyword evidence="8 11" id="KW-1133">Transmembrane helix</keyword>
<protein>
    <submittedName>
        <fullName evidence="13">Potassium transporter</fullName>
    </submittedName>
</protein>
<dbReference type="GO" id="GO:0006813">
    <property type="term" value="P:potassium ion transport"/>
    <property type="evidence" value="ECO:0007669"/>
    <property type="project" value="UniProtKB-KW"/>
</dbReference>
<feature type="transmembrane region" description="Helical" evidence="11">
    <location>
        <begin position="86"/>
        <end position="108"/>
    </location>
</feature>
<evidence type="ECO:0000256" key="7">
    <source>
        <dbReference type="ARBA" id="ARBA00022958"/>
    </source>
</evidence>
<dbReference type="InterPro" id="IPR036291">
    <property type="entry name" value="NAD(P)-bd_dom_sf"/>
</dbReference>
<dbReference type="SUPFAM" id="SSF51735">
    <property type="entry name" value="NAD(P)-binding Rossmann-fold domains"/>
    <property type="match status" value="1"/>
</dbReference>
<evidence type="ECO:0000256" key="4">
    <source>
        <dbReference type="ARBA" id="ARBA00022449"/>
    </source>
</evidence>
<keyword evidence="7" id="KW-0630">Potassium</keyword>
<dbReference type="AlphaFoldDB" id="A0A512M9Z0"/>
<dbReference type="OrthoDB" id="9793589at2"/>
<keyword evidence="5" id="KW-0633">Potassium transport</keyword>
<feature type="transmembrane region" description="Helical" evidence="11">
    <location>
        <begin position="337"/>
        <end position="357"/>
    </location>
</feature>
<feature type="transmembrane region" description="Helical" evidence="11">
    <location>
        <begin position="6"/>
        <end position="24"/>
    </location>
</feature>
<dbReference type="RefSeq" id="WP_146851133.1">
    <property type="nucleotide sequence ID" value="NZ_BKAG01000018.1"/>
</dbReference>
<dbReference type="PROSITE" id="PS51201">
    <property type="entry name" value="RCK_N"/>
    <property type="match status" value="1"/>
</dbReference>
<dbReference type="Pfam" id="PF02254">
    <property type="entry name" value="TrkA_N"/>
    <property type="match status" value="1"/>
</dbReference>
<feature type="transmembrane region" description="Helical" evidence="11">
    <location>
        <begin position="114"/>
        <end position="135"/>
    </location>
</feature>
<proteinExistence type="inferred from homology"/>
<feature type="transmembrane region" description="Helical" evidence="11">
    <location>
        <begin position="369"/>
        <end position="390"/>
    </location>
</feature>
<keyword evidence="3" id="KW-0813">Transport</keyword>
<comment type="subcellular location">
    <subcellularLocation>
        <location evidence="1">Endomembrane system</location>
        <topology evidence="1">Multi-pass membrane protein</topology>
    </subcellularLocation>
</comment>
<keyword evidence="14" id="KW-1185">Reference proteome</keyword>
<dbReference type="GO" id="GO:1902600">
    <property type="term" value="P:proton transmembrane transport"/>
    <property type="evidence" value="ECO:0007669"/>
    <property type="project" value="InterPro"/>
</dbReference>
<dbReference type="GO" id="GO:0005886">
    <property type="term" value="C:plasma membrane"/>
    <property type="evidence" value="ECO:0007669"/>
    <property type="project" value="TreeGrafter"/>
</dbReference>
<dbReference type="Pfam" id="PF00999">
    <property type="entry name" value="Na_H_Exchanger"/>
    <property type="match status" value="1"/>
</dbReference>
<feature type="transmembrane region" description="Helical" evidence="11">
    <location>
        <begin position="311"/>
        <end position="331"/>
    </location>
</feature>
<keyword evidence="9" id="KW-0406">Ion transport</keyword>
<dbReference type="Proteomes" id="UP000321577">
    <property type="component" value="Unassembled WGS sequence"/>
</dbReference>
<evidence type="ECO:0000256" key="11">
    <source>
        <dbReference type="SAM" id="Phobius"/>
    </source>
</evidence>
<evidence type="ECO:0000256" key="1">
    <source>
        <dbReference type="ARBA" id="ARBA00004127"/>
    </source>
</evidence>
<name>A0A512M9Z0_9BACT</name>
<dbReference type="PANTHER" id="PTHR46157">
    <property type="entry name" value="K(+) EFFLUX ANTIPORTER 3, CHLOROPLASTIC"/>
    <property type="match status" value="1"/>
</dbReference>
<evidence type="ECO:0000256" key="2">
    <source>
        <dbReference type="ARBA" id="ARBA00005551"/>
    </source>
</evidence>
<sequence>MTPDFLFQAVVYLLAAVIAVPIAKRLGLGSVLGYLLAGVVIGPSLLNLVGRVEDVQHFAEFGVVMMLFVVGLELRPSLLWRLRGPILGTGSFQVIATAGAVTGIAILLGQSWPVAVTIGLILAMSSTAIVIQSLAERGVLNTRGGQACFSVLLFQDIAVIPILSVLPWLAHAHGAVPGEGAAHGHESALAHLPNWAQTLITLGAVVAVVIVAHYILRYVFRFVAEAKLRELFTAVALLVVAGVAYLMHLVGLSAALGTFIAGVVLAESEYRHQLEADVEPFKGLLLGLFFIAVGAGLNLGLVAANPGLITMLTLGLIALKFGVLLGIGGLFRMGGGASFLFASALAQGGEFCFVLLGMADQQGLLKSDIAGPLGAAIALSMALTPLLLIVNDRLIQPRFAKMGAPREHDAVESHDHPVILAGFGRFGHIIGRLLQANGFGVTILDNDPDQVETLGRFGLKSFYGDASRADLLEAAGAARAKIFICAVDDEARGLEIVDLVRHEFPHLRILARAVSRSHAYALISRGVMEFRRDTLGSALDLGTDVLKALGYRAHRALRATQVFRCYEEESVRELAKHFTNYEDASYISIARQQLQNFEALLREDLKRQHLGGEDAWDSAGPPKER</sequence>
<dbReference type="FunFam" id="3.40.50.720:FF:000036">
    <property type="entry name" value="Glutathione-regulated potassium-efflux system protein KefB"/>
    <property type="match status" value="1"/>
</dbReference>
<dbReference type="GO" id="GO:0008324">
    <property type="term" value="F:monoatomic cation transmembrane transporter activity"/>
    <property type="evidence" value="ECO:0007669"/>
    <property type="project" value="InterPro"/>
</dbReference>
<feature type="transmembrane region" description="Helical" evidence="11">
    <location>
        <begin position="284"/>
        <end position="304"/>
    </location>
</feature>
<dbReference type="InterPro" id="IPR038770">
    <property type="entry name" value="Na+/solute_symporter_sf"/>
</dbReference>
<dbReference type="PANTHER" id="PTHR46157:SF4">
    <property type="entry name" value="K(+) EFFLUX ANTIPORTER 3, CHLOROPLASTIC"/>
    <property type="match status" value="1"/>
</dbReference>
<organism evidence="13 14">
    <name type="scientific">Brevifollis gellanilyticus</name>
    <dbReference type="NCBI Taxonomy" id="748831"/>
    <lineage>
        <taxon>Bacteria</taxon>
        <taxon>Pseudomonadati</taxon>
        <taxon>Verrucomicrobiota</taxon>
        <taxon>Verrucomicrobiia</taxon>
        <taxon>Verrucomicrobiales</taxon>
        <taxon>Verrucomicrobiaceae</taxon>
    </lineage>
</organism>
<evidence type="ECO:0000256" key="10">
    <source>
        <dbReference type="ARBA" id="ARBA00023136"/>
    </source>
</evidence>
<dbReference type="InterPro" id="IPR004771">
    <property type="entry name" value="K/H_exchanger"/>
</dbReference>
<evidence type="ECO:0000256" key="8">
    <source>
        <dbReference type="ARBA" id="ARBA00022989"/>
    </source>
</evidence>
<dbReference type="GO" id="GO:0012505">
    <property type="term" value="C:endomembrane system"/>
    <property type="evidence" value="ECO:0007669"/>
    <property type="project" value="UniProtKB-SubCell"/>
</dbReference>
<evidence type="ECO:0000259" key="12">
    <source>
        <dbReference type="PROSITE" id="PS51201"/>
    </source>
</evidence>
<evidence type="ECO:0000256" key="9">
    <source>
        <dbReference type="ARBA" id="ARBA00023065"/>
    </source>
</evidence>
<comment type="similarity">
    <text evidence="2">Belongs to the monovalent cation:proton antiporter 2 (CPA2) transporter (TC 2.A.37) family.</text>
</comment>
<dbReference type="Gene3D" id="3.40.50.720">
    <property type="entry name" value="NAD(P)-binding Rossmann-like Domain"/>
    <property type="match status" value="1"/>
</dbReference>
<feature type="transmembrane region" description="Helical" evidence="11">
    <location>
        <begin position="199"/>
        <end position="219"/>
    </location>
</feature>
<comment type="caution">
    <text evidence="13">The sequence shown here is derived from an EMBL/GenBank/DDBJ whole genome shotgun (WGS) entry which is preliminary data.</text>
</comment>
<feature type="transmembrane region" description="Helical" evidence="11">
    <location>
        <begin position="147"/>
        <end position="170"/>
    </location>
</feature>
<evidence type="ECO:0000256" key="3">
    <source>
        <dbReference type="ARBA" id="ARBA00022448"/>
    </source>
</evidence>
<dbReference type="InterPro" id="IPR006153">
    <property type="entry name" value="Cation/H_exchanger_TM"/>
</dbReference>
<evidence type="ECO:0000313" key="13">
    <source>
        <dbReference type="EMBL" id="GEP43560.1"/>
    </source>
</evidence>
<dbReference type="GO" id="GO:0015297">
    <property type="term" value="F:antiporter activity"/>
    <property type="evidence" value="ECO:0007669"/>
    <property type="project" value="UniProtKB-KW"/>
</dbReference>
<keyword evidence="4" id="KW-0050">Antiport</keyword>
<evidence type="ECO:0000256" key="6">
    <source>
        <dbReference type="ARBA" id="ARBA00022692"/>
    </source>
</evidence>
<dbReference type="EMBL" id="BKAG01000018">
    <property type="protein sequence ID" value="GEP43560.1"/>
    <property type="molecule type" value="Genomic_DNA"/>
</dbReference>
<reference evidence="13 14" key="1">
    <citation type="submission" date="2019-07" db="EMBL/GenBank/DDBJ databases">
        <title>Whole genome shotgun sequence of Brevifollis gellanilyticus NBRC 108608.</title>
        <authorList>
            <person name="Hosoyama A."/>
            <person name="Uohara A."/>
            <person name="Ohji S."/>
            <person name="Ichikawa N."/>
        </authorList>
    </citation>
    <scope>NUCLEOTIDE SEQUENCE [LARGE SCALE GENOMIC DNA]</scope>
    <source>
        <strain evidence="13 14">NBRC 108608</strain>
    </source>
</reference>
<evidence type="ECO:0000313" key="14">
    <source>
        <dbReference type="Proteomes" id="UP000321577"/>
    </source>
</evidence>